<organism evidence="1 2">
    <name type="scientific">Candidatus Thiomargarita nelsonii</name>
    <dbReference type="NCBI Taxonomy" id="1003181"/>
    <lineage>
        <taxon>Bacteria</taxon>
        <taxon>Pseudomonadati</taxon>
        <taxon>Pseudomonadota</taxon>
        <taxon>Gammaproteobacteria</taxon>
        <taxon>Thiotrichales</taxon>
        <taxon>Thiotrichaceae</taxon>
        <taxon>Thiomargarita</taxon>
    </lineage>
</organism>
<comment type="caution">
    <text evidence="1">The sequence shown here is derived from an EMBL/GenBank/DDBJ whole genome shotgun (WGS) entry which is preliminary data.</text>
</comment>
<evidence type="ECO:0000313" key="2">
    <source>
        <dbReference type="Proteomes" id="UP000076962"/>
    </source>
</evidence>
<dbReference type="EMBL" id="LUTY01002809">
    <property type="protein sequence ID" value="OAD19413.1"/>
    <property type="molecule type" value="Genomic_DNA"/>
</dbReference>
<keyword evidence="2" id="KW-1185">Reference proteome</keyword>
<reference evidence="1 2" key="1">
    <citation type="submission" date="2016-05" db="EMBL/GenBank/DDBJ databases">
        <title>Single-cell genome of chain-forming Candidatus Thiomargarita nelsonii and comparison to other large sulfur-oxidizing bacteria.</title>
        <authorList>
            <person name="Winkel M."/>
            <person name="Salman V."/>
            <person name="Woyke T."/>
            <person name="Schulz-Vogt H."/>
            <person name="Richter M."/>
            <person name="Flood B."/>
            <person name="Bailey J."/>
            <person name="Amann R."/>
            <person name="Mussmann M."/>
        </authorList>
    </citation>
    <scope>NUCLEOTIDE SEQUENCE [LARGE SCALE GENOMIC DNA]</scope>
    <source>
        <strain evidence="1 2">THI036</strain>
    </source>
</reference>
<name>A0A176RUI4_9GAMM</name>
<evidence type="ECO:0000313" key="1">
    <source>
        <dbReference type="EMBL" id="OAD19413.1"/>
    </source>
</evidence>
<proteinExistence type="predicted"/>
<protein>
    <submittedName>
        <fullName evidence="1">Uncharacterized protein</fullName>
    </submittedName>
</protein>
<accession>A0A176RUI4</accession>
<gene>
    <name evidence="1" type="ORF">THIOM_004950</name>
</gene>
<dbReference type="AlphaFoldDB" id="A0A176RUI4"/>
<sequence>MGESGCPVFHYATKRIIGLALGKGQAIGFTPLFAIWDELGEMSDDVAKTWGKRLRQLLPKTNNDSRALQGQTVMQQTLNQNGANISGNQVNIVGDVSEFNMSTNSK</sequence>
<dbReference type="Proteomes" id="UP000076962">
    <property type="component" value="Unassembled WGS sequence"/>
</dbReference>